<keyword evidence="1" id="KW-0645">Protease</keyword>
<dbReference type="Gene3D" id="3.40.390.10">
    <property type="entry name" value="Collagenase (Catalytic Domain)"/>
    <property type="match status" value="1"/>
</dbReference>
<name>A0ABT3GR65_9BACT</name>
<comment type="caution">
    <text evidence="7">The sequence shown here is derived from an EMBL/GenBank/DDBJ whole genome shotgun (WGS) entry which is preliminary data.</text>
</comment>
<evidence type="ECO:0000313" key="8">
    <source>
        <dbReference type="Proteomes" id="UP001320876"/>
    </source>
</evidence>
<feature type="signal peptide" evidence="5">
    <location>
        <begin position="1"/>
        <end position="21"/>
    </location>
</feature>
<dbReference type="Proteomes" id="UP001320876">
    <property type="component" value="Unassembled WGS sequence"/>
</dbReference>
<dbReference type="EMBL" id="JAPDDT010000019">
    <property type="protein sequence ID" value="MCW1925995.1"/>
    <property type="molecule type" value="Genomic_DNA"/>
</dbReference>
<dbReference type="RefSeq" id="WP_264490103.1">
    <property type="nucleotide sequence ID" value="NZ_JAPDDT010000019.1"/>
</dbReference>
<sequence>MKLRHHLPAMALLGLTSSAFALKIEFRYDYDTNGFFNSAAAKAALEAAADFYEPLIHDSLAAINPAGGNTWEAKFTHPGNGTTQFPVANLVVPADTIIIFAGGRALSSAGLGGYGGYGASGSQAWFDLLACRGQTGALETTPTDFARWGGAITFDTGRTWNFSLTDPTAPGSADFLPIALHELGHALGLGGAPSWTTKISASTFTGAHAVQVYGGNVPLSGTGHWRDNSCGGTDGYLASDTNKILSKAYGAFGAPHGFPQIALMDPSVCGNGTFQKVMTDLDIAALRDVGWEIDPPLDLTVPSLDPSASPFVFSWPSTSGFTYRLQRSPSLAANSWTTLSTQTGNGTIQQFSTATPGLATAFYRLTTDVPAAGALFVEPPPLVPAPQSAPSIDVEGCQCGTPWLDH</sequence>
<dbReference type="Pfam" id="PF00413">
    <property type="entry name" value="Peptidase_M10"/>
    <property type="match status" value="1"/>
</dbReference>
<evidence type="ECO:0000256" key="4">
    <source>
        <dbReference type="ARBA" id="ARBA00022833"/>
    </source>
</evidence>
<dbReference type="InterPro" id="IPR001818">
    <property type="entry name" value="Pept_M10_metallopeptidase"/>
</dbReference>
<evidence type="ECO:0000256" key="2">
    <source>
        <dbReference type="ARBA" id="ARBA00022723"/>
    </source>
</evidence>
<evidence type="ECO:0000313" key="7">
    <source>
        <dbReference type="EMBL" id="MCW1925995.1"/>
    </source>
</evidence>
<evidence type="ECO:0000256" key="5">
    <source>
        <dbReference type="SAM" id="SignalP"/>
    </source>
</evidence>
<accession>A0ABT3GR65</accession>
<feature type="chain" id="PRO_5045563445" evidence="5">
    <location>
        <begin position="22"/>
        <end position="406"/>
    </location>
</feature>
<proteinExistence type="predicted"/>
<dbReference type="InterPro" id="IPR024079">
    <property type="entry name" value="MetalloPept_cat_dom_sf"/>
</dbReference>
<dbReference type="SUPFAM" id="SSF55486">
    <property type="entry name" value="Metalloproteases ('zincins'), catalytic domain"/>
    <property type="match status" value="1"/>
</dbReference>
<keyword evidence="2" id="KW-0479">Metal-binding</keyword>
<gene>
    <name evidence="7" type="ORF">OKA05_25780</name>
</gene>
<keyword evidence="5" id="KW-0732">Signal</keyword>
<feature type="domain" description="Peptidase M10 metallopeptidase" evidence="6">
    <location>
        <begin position="146"/>
        <end position="190"/>
    </location>
</feature>
<protein>
    <submittedName>
        <fullName evidence="7">M10 family metallopeptidase domain-containing protein</fullName>
    </submittedName>
</protein>
<evidence type="ECO:0000256" key="3">
    <source>
        <dbReference type="ARBA" id="ARBA00022801"/>
    </source>
</evidence>
<organism evidence="7 8">
    <name type="scientific">Luteolibacter arcticus</name>
    <dbReference type="NCBI Taxonomy" id="1581411"/>
    <lineage>
        <taxon>Bacteria</taxon>
        <taxon>Pseudomonadati</taxon>
        <taxon>Verrucomicrobiota</taxon>
        <taxon>Verrucomicrobiia</taxon>
        <taxon>Verrucomicrobiales</taxon>
        <taxon>Verrucomicrobiaceae</taxon>
        <taxon>Luteolibacter</taxon>
    </lineage>
</organism>
<keyword evidence="4" id="KW-0862">Zinc</keyword>
<evidence type="ECO:0000259" key="6">
    <source>
        <dbReference type="Pfam" id="PF00413"/>
    </source>
</evidence>
<keyword evidence="8" id="KW-1185">Reference proteome</keyword>
<keyword evidence="3" id="KW-0378">Hydrolase</keyword>
<evidence type="ECO:0000256" key="1">
    <source>
        <dbReference type="ARBA" id="ARBA00022670"/>
    </source>
</evidence>
<reference evidence="7 8" key="1">
    <citation type="submission" date="2022-10" db="EMBL/GenBank/DDBJ databases">
        <title>Luteolibacter arcticus strain CCTCC AB 2014275, whole genome shotgun sequencing project.</title>
        <authorList>
            <person name="Zhao G."/>
            <person name="Shen L."/>
        </authorList>
    </citation>
    <scope>NUCLEOTIDE SEQUENCE [LARGE SCALE GENOMIC DNA]</scope>
    <source>
        <strain evidence="7 8">CCTCC AB 2014275</strain>
    </source>
</reference>